<dbReference type="GO" id="GO:0005198">
    <property type="term" value="F:structural molecule activity"/>
    <property type="evidence" value="ECO:0007669"/>
    <property type="project" value="InterPro"/>
</dbReference>
<accession>A0A917MJG3</accession>
<dbReference type="SUPFAM" id="SSF64518">
    <property type="entry name" value="Phase 1 flagellin"/>
    <property type="match status" value="1"/>
</dbReference>
<comment type="subcellular location">
    <subcellularLocation>
        <location evidence="1">Bacterial flagellum</location>
    </subcellularLocation>
</comment>
<feature type="domain" description="Flagellin N-terminal" evidence="4">
    <location>
        <begin position="15"/>
        <end position="88"/>
    </location>
</feature>
<name>A0A917MJG3_9HYPH</name>
<dbReference type="GO" id="GO:0009288">
    <property type="term" value="C:bacterial-type flagellum"/>
    <property type="evidence" value="ECO:0007669"/>
    <property type="project" value="UniProtKB-SubCell"/>
</dbReference>
<protein>
    <recommendedName>
        <fullName evidence="4">Flagellin N-terminal domain-containing protein</fullName>
    </recommendedName>
</protein>
<reference evidence="5" key="2">
    <citation type="submission" date="2020-09" db="EMBL/GenBank/DDBJ databases">
        <authorList>
            <person name="Sun Q."/>
            <person name="Zhou Y."/>
        </authorList>
    </citation>
    <scope>NUCLEOTIDE SEQUENCE</scope>
    <source>
        <strain evidence="5">CGMCC 1.12214</strain>
    </source>
</reference>
<dbReference type="RefSeq" id="WP_188518932.1">
    <property type="nucleotide sequence ID" value="NZ_BMES01000002.1"/>
</dbReference>
<evidence type="ECO:0000256" key="3">
    <source>
        <dbReference type="ARBA" id="ARBA00023143"/>
    </source>
</evidence>
<proteinExistence type="inferred from homology"/>
<evidence type="ECO:0000256" key="1">
    <source>
        <dbReference type="ARBA" id="ARBA00004365"/>
    </source>
</evidence>
<comment type="caution">
    <text evidence="5">The sequence shown here is derived from an EMBL/GenBank/DDBJ whole genome shotgun (WGS) entry which is preliminary data.</text>
</comment>
<evidence type="ECO:0000259" key="4">
    <source>
        <dbReference type="Pfam" id="PF00669"/>
    </source>
</evidence>
<organism evidence="5 6">
    <name type="scientific">Alsobacter metallidurans</name>
    <dbReference type="NCBI Taxonomy" id="340221"/>
    <lineage>
        <taxon>Bacteria</taxon>
        <taxon>Pseudomonadati</taxon>
        <taxon>Pseudomonadota</taxon>
        <taxon>Alphaproteobacteria</taxon>
        <taxon>Hyphomicrobiales</taxon>
        <taxon>Alsobacteraceae</taxon>
        <taxon>Alsobacter</taxon>
    </lineage>
</organism>
<keyword evidence="6" id="KW-1185">Reference proteome</keyword>
<keyword evidence="3" id="KW-0975">Bacterial flagellum</keyword>
<dbReference type="EMBL" id="BMES01000002">
    <property type="protein sequence ID" value="GGH26529.1"/>
    <property type="molecule type" value="Genomic_DNA"/>
</dbReference>
<dbReference type="Proteomes" id="UP000603912">
    <property type="component" value="Unassembled WGS sequence"/>
</dbReference>
<evidence type="ECO:0000256" key="2">
    <source>
        <dbReference type="ARBA" id="ARBA00005709"/>
    </source>
</evidence>
<sequence length="464" mass="48204">MATPISGQMRANLLAVTSLNDDMTMTQNRLNTGRKVNTALDDPATYFKAQNFTNRASSIDGVNKNIALAMSNVKQADGAMTTMLKNMNAQLTAMKDAKSVASGTAAAAVAITGKVAFAATDSMLDVAANNMNANKFQNGDVVSMTITNSAGVSQTRFFQAATTPATTGNGLTATTGIQFNDAKSLMDAVKAAFGDTQITVPTLGATAANLSLTLKDPASSLNITQVTNKLNTGDVAASNNVADIGAIFGMPTAAAALAAPPVVSDLAQGRSITYSPTAATVNQASLDTRKAVADGYRTMLNQMSALVSDAYVPGQVNLLNTAAGNVVNLNADGSNKQTLKLGSMLDVATLGFNFNVATQASTDATGNFATDVELQNAMNKLDKAIQTVTREQKSLANQSAMLNNRSSFNKDMMNDLNGNSDLLIAADATVEAANLASMQTKQAFATNNMSLTKQNESGLIQLLR</sequence>
<dbReference type="InterPro" id="IPR001029">
    <property type="entry name" value="Flagellin_N"/>
</dbReference>
<dbReference type="Gene3D" id="1.20.1330.10">
    <property type="entry name" value="f41 fragment of flagellin, N-terminal domain"/>
    <property type="match status" value="1"/>
</dbReference>
<dbReference type="AlphaFoldDB" id="A0A917MJG3"/>
<evidence type="ECO:0000313" key="5">
    <source>
        <dbReference type="EMBL" id="GGH26529.1"/>
    </source>
</evidence>
<comment type="similarity">
    <text evidence="2">Belongs to the bacterial flagellin family.</text>
</comment>
<gene>
    <name evidence="5" type="ORF">GCM10007036_34390</name>
</gene>
<dbReference type="Pfam" id="PF00669">
    <property type="entry name" value="Flagellin_N"/>
    <property type="match status" value="1"/>
</dbReference>
<reference evidence="5" key="1">
    <citation type="journal article" date="2014" name="Int. J. Syst. Evol. Microbiol.">
        <title>Complete genome sequence of Corynebacterium casei LMG S-19264T (=DSM 44701T), isolated from a smear-ripened cheese.</title>
        <authorList>
            <consortium name="US DOE Joint Genome Institute (JGI-PGF)"/>
            <person name="Walter F."/>
            <person name="Albersmeier A."/>
            <person name="Kalinowski J."/>
            <person name="Ruckert C."/>
        </authorList>
    </citation>
    <scope>NUCLEOTIDE SEQUENCE</scope>
    <source>
        <strain evidence="5">CGMCC 1.12214</strain>
    </source>
</reference>
<evidence type="ECO:0000313" key="6">
    <source>
        <dbReference type="Proteomes" id="UP000603912"/>
    </source>
</evidence>